<organism evidence="1 2">
    <name type="scientific">Catharanthus roseus</name>
    <name type="common">Madagascar periwinkle</name>
    <name type="synonym">Vinca rosea</name>
    <dbReference type="NCBI Taxonomy" id="4058"/>
    <lineage>
        <taxon>Eukaryota</taxon>
        <taxon>Viridiplantae</taxon>
        <taxon>Streptophyta</taxon>
        <taxon>Embryophyta</taxon>
        <taxon>Tracheophyta</taxon>
        <taxon>Spermatophyta</taxon>
        <taxon>Magnoliopsida</taxon>
        <taxon>eudicotyledons</taxon>
        <taxon>Gunneridae</taxon>
        <taxon>Pentapetalae</taxon>
        <taxon>asterids</taxon>
        <taxon>lamiids</taxon>
        <taxon>Gentianales</taxon>
        <taxon>Apocynaceae</taxon>
        <taxon>Rauvolfioideae</taxon>
        <taxon>Vinceae</taxon>
        <taxon>Catharanthinae</taxon>
        <taxon>Catharanthus</taxon>
    </lineage>
</organism>
<evidence type="ECO:0000313" key="2">
    <source>
        <dbReference type="Proteomes" id="UP001060085"/>
    </source>
</evidence>
<sequence length="349" mass="39484">MEVARASEPTIRVQSIAQNSRIVPDQYLQPQEIRPGKNIKYDNGDEPPLPLINLGDGDGDVEVTRVQVDLGRACRDWGAFHVVSHGIPAKLLDEMRRVGRSFFEDLDMEEKLKYSCDPNFPASEGYGSRMLVASKDTVLDWRDYFDHHSLPLSRRNPERWPHFPPNYRKVVAEYSDHMKVLAQKILGLISESLGLPSSCIEESVGEFYQNITVSYYPPCPQPELTLGLQSHSDMGAVTLLIQDDVGGLQVFKNGEWITVQPLSHGVLVILGDQTEIITNGKYRSCQHRAITNSRKARLSVAAFHDPAKTRKIFPAFEPPKYREVIYGDYVKSWYTEGPEGKRNLDTLLL</sequence>
<proteinExistence type="predicted"/>
<accession>A0ACB9ZTA5</accession>
<evidence type="ECO:0000313" key="1">
    <source>
        <dbReference type="EMBL" id="KAI5650324.1"/>
    </source>
</evidence>
<comment type="caution">
    <text evidence="1">The sequence shown here is derived from an EMBL/GenBank/DDBJ whole genome shotgun (WGS) entry which is preliminary data.</text>
</comment>
<protein>
    <submittedName>
        <fullName evidence="1">Uncharacterized protein</fullName>
    </submittedName>
</protein>
<gene>
    <name evidence="1" type="ORF">M9H77_36329</name>
</gene>
<reference evidence="2" key="1">
    <citation type="journal article" date="2023" name="Nat. Plants">
        <title>Single-cell RNA sequencing provides a high-resolution roadmap for understanding the multicellular compartmentation of specialized metabolism.</title>
        <authorList>
            <person name="Sun S."/>
            <person name="Shen X."/>
            <person name="Li Y."/>
            <person name="Li Y."/>
            <person name="Wang S."/>
            <person name="Li R."/>
            <person name="Zhang H."/>
            <person name="Shen G."/>
            <person name="Guo B."/>
            <person name="Wei J."/>
            <person name="Xu J."/>
            <person name="St-Pierre B."/>
            <person name="Chen S."/>
            <person name="Sun C."/>
        </authorList>
    </citation>
    <scope>NUCLEOTIDE SEQUENCE [LARGE SCALE GENOMIC DNA]</scope>
</reference>
<name>A0ACB9ZTA5_CATRO</name>
<dbReference type="Proteomes" id="UP001060085">
    <property type="component" value="Linkage Group LG08"/>
</dbReference>
<dbReference type="EMBL" id="CM044708">
    <property type="protein sequence ID" value="KAI5650324.1"/>
    <property type="molecule type" value="Genomic_DNA"/>
</dbReference>
<keyword evidence="2" id="KW-1185">Reference proteome</keyword>